<sequence>MNQETIRDPGPQDLAGLFSRLKRHLPLSVAIVAAMLVLAYVGTKLMSPKYTATTQLQYAPAATLARDAGAQAQRSLTDQERDAAISAQLQIVSSLPVAKQVLRDKAVLNNARLREVAKSMDPSGQSIDALASALLANVAAARVGQTPLFTVSYTDANPLDAARIANAFSRAYLAVQAQQKAGTEDGGKTDLNKQLELLGQRARQADAAVAAYRLRNNIVVDPTSSGQGDALTDMNNSLAGARGEAAQAAVRGQASGSTVISGGVDTSALSSLRQQRAEAARDLAGLSARYGDRNPQVIDARQRVAELDKSVEREMSSVSRSVRAESDAARARAASIESSLAQTQGRLASNVRAGVELAELQRQADAARQLYSNLLATVGQQTTNLAIVQPDAQIVVEAVPPLKPSSPRLLINLLVGFALGTALALALAYLRERWSQTINTIDDIQRLLGVDFLNSIPTLTSAIDKPRTKDPAEAVILHPMSSYAEAFRSLATTLIFDAREAPTEGGRVIGVTSALPREGKTTTTTSMARVLAMASTKVAIIDADLRRRSVTQAMCPDAAIGWTNALNGEATLRDVMITDQTGAVILPITPGAEKSQRIFETEAFKDMIATLRREFEVILIDTAPVLAVVDTRTMIPQLDSLALLTHWRRTPVKAVRAALHQIETVGGSVAGVAMTMVNLKTQAQSGYGDASYYYTDMKEYYVSN</sequence>
<evidence type="ECO:0000256" key="13">
    <source>
        <dbReference type="ARBA" id="ARBA00023136"/>
    </source>
</evidence>
<evidence type="ECO:0000259" key="19">
    <source>
        <dbReference type="Pfam" id="PF13614"/>
    </source>
</evidence>
<dbReference type="Pfam" id="PF13807">
    <property type="entry name" value="GNVR"/>
    <property type="match status" value="1"/>
</dbReference>
<dbReference type="InterPro" id="IPR025669">
    <property type="entry name" value="AAA_dom"/>
</dbReference>
<evidence type="ECO:0000313" key="21">
    <source>
        <dbReference type="EMBL" id="MBW6531642.1"/>
    </source>
</evidence>
<dbReference type="EC" id="2.7.10.2" evidence="4"/>
<keyword evidence="13 17" id="KW-0472">Membrane</keyword>
<keyword evidence="6" id="KW-0997">Cell inner membrane</keyword>
<keyword evidence="16" id="KW-0175">Coiled coil</keyword>
<keyword evidence="22" id="KW-1185">Reference proteome</keyword>
<keyword evidence="8 17" id="KW-0812">Transmembrane</keyword>
<dbReference type="RefSeq" id="WP_219749035.1">
    <property type="nucleotide sequence ID" value="NZ_JAHXZN010000004.1"/>
</dbReference>
<dbReference type="EMBL" id="JAHXZN010000004">
    <property type="protein sequence ID" value="MBW6531642.1"/>
    <property type="molecule type" value="Genomic_DNA"/>
</dbReference>
<dbReference type="InterPro" id="IPR050445">
    <property type="entry name" value="Bact_polysacc_biosynth/exp"/>
</dbReference>
<evidence type="ECO:0000256" key="14">
    <source>
        <dbReference type="ARBA" id="ARBA00023137"/>
    </source>
</evidence>
<evidence type="ECO:0000256" key="6">
    <source>
        <dbReference type="ARBA" id="ARBA00022519"/>
    </source>
</evidence>
<evidence type="ECO:0000256" key="7">
    <source>
        <dbReference type="ARBA" id="ARBA00022679"/>
    </source>
</evidence>
<comment type="caution">
    <text evidence="21">The sequence shown here is derived from an EMBL/GenBank/DDBJ whole genome shotgun (WGS) entry which is preliminary data.</text>
</comment>
<comment type="similarity">
    <text evidence="3">Belongs to the etk/wzc family.</text>
</comment>
<proteinExistence type="inferred from homology"/>
<name>A0ABS7BQ90_9SPHN</name>
<dbReference type="CDD" id="cd05387">
    <property type="entry name" value="BY-kinase"/>
    <property type="match status" value="1"/>
</dbReference>
<dbReference type="Pfam" id="PF02706">
    <property type="entry name" value="Wzz"/>
    <property type="match status" value="1"/>
</dbReference>
<feature type="domain" description="Polysaccharide chain length determinant N-terminal" evidence="18">
    <location>
        <begin position="13"/>
        <end position="104"/>
    </location>
</feature>
<dbReference type="InterPro" id="IPR005702">
    <property type="entry name" value="Wzc-like_C"/>
</dbReference>
<evidence type="ECO:0000256" key="17">
    <source>
        <dbReference type="SAM" id="Phobius"/>
    </source>
</evidence>
<dbReference type="Proteomes" id="UP000759103">
    <property type="component" value="Unassembled WGS sequence"/>
</dbReference>
<reference evidence="21 22" key="1">
    <citation type="submission" date="2021-07" db="EMBL/GenBank/DDBJ databases">
        <title>Sphingomonas sp.</title>
        <authorList>
            <person name="Feng G."/>
            <person name="Li J."/>
            <person name="Pan M."/>
        </authorList>
    </citation>
    <scope>NUCLEOTIDE SEQUENCE [LARGE SCALE GENOMIC DNA]</scope>
    <source>
        <strain evidence="21 22">RRHST34</strain>
    </source>
</reference>
<feature type="coiled-coil region" evidence="16">
    <location>
        <begin position="350"/>
        <end position="377"/>
    </location>
</feature>
<protein>
    <recommendedName>
        <fullName evidence="4">non-specific protein-tyrosine kinase</fullName>
        <ecNumber evidence="4">2.7.10.2</ecNumber>
    </recommendedName>
</protein>
<feature type="domain" description="Tyrosine-protein kinase G-rich" evidence="20">
    <location>
        <begin position="359"/>
        <end position="432"/>
    </location>
</feature>
<organism evidence="21 22">
    <name type="scientific">Sphingomonas citri</name>
    <dbReference type="NCBI Taxonomy" id="2862499"/>
    <lineage>
        <taxon>Bacteria</taxon>
        <taxon>Pseudomonadati</taxon>
        <taxon>Pseudomonadota</taxon>
        <taxon>Alphaproteobacteria</taxon>
        <taxon>Sphingomonadales</taxon>
        <taxon>Sphingomonadaceae</taxon>
        <taxon>Sphingomonas</taxon>
    </lineage>
</organism>
<dbReference type="InterPro" id="IPR032807">
    <property type="entry name" value="GNVR"/>
</dbReference>
<comment type="similarity">
    <text evidence="2">Belongs to the CpsD/CapB family.</text>
</comment>
<dbReference type="InterPro" id="IPR027417">
    <property type="entry name" value="P-loop_NTPase"/>
</dbReference>
<evidence type="ECO:0000259" key="18">
    <source>
        <dbReference type="Pfam" id="PF02706"/>
    </source>
</evidence>
<keyword evidence="5" id="KW-1003">Cell membrane</keyword>
<evidence type="ECO:0000256" key="9">
    <source>
        <dbReference type="ARBA" id="ARBA00022741"/>
    </source>
</evidence>
<feature type="domain" description="AAA" evidence="19">
    <location>
        <begin position="519"/>
        <end position="635"/>
    </location>
</feature>
<evidence type="ECO:0000256" key="3">
    <source>
        <dbReference type="ARBA" id="ARBA00008883"/>
    </source>
</evidence>
<evidence type="ECO:0000256" key="2">
    <source>
        <dbReference type="ARBA" id="ARBA00007316"/>
    </source>
</evidence>
<dbReference type="PANTHER" id="PTHR32309">
    <property type="entry name" value="TYROSINE-PROTEIN KINASE"/>
    <property type="match status" value="1"/>
</dbReference>
<comment type="subcellular location">
    <subcellularLocation>
        <location evidence="1">Cell inner membrane</location>
        <topology evidence="1">Multi-pass membrane protein</topology>
    </subcellularLocation>
</comment>
<evidence type="ECO:0000256" key="8">
    <source>
        <dbReference type="ARBA" id="ARBA00022692"/>
    </source>
</evidence>
<evidence type="ECO:0000256" key="1">
    <source>
        <dbReference type="ARBA" id="ARBA00004429"/>
    </source>
</evidence>
<keyword evidence="12 17" id="KW-1133">Transmembrane helix</keyword>
<evidence type="ECO:0000256" key="4">
    <source>
        <dbReference type="ARBA" id="ARBA00011903"/>
    </source>
</evidence>
<dbReference type="SUPFAM" id="SSF52540">
    <property type="entry name" value="P-loop containing nucleoside triphosphate hydrolases"/>
    <property type="match status" value="1"/>
</dbReference>
<evidence type="ECO:0000259" key="20">
    <source>
        <dbReference type="Pfam" id="PF13807"/>
    </source>
</evidence>
<evidence type="ECO:0000256" key="10">
    <source>
        <dbReference type="ARBA" id="ARBA00022777"/>
    </source>
</evidence>
<evidence type="ECO:0000256" key="16">
    <source>
        <dbReference type="SAM" id="Coils"/>
    </source>
</evidence>
<evidence type="ECO:0000256" key="11">
    <source>
        <dbReference type="ARBA" id="ARBA00022840"/>
    </source>
</evidence>
<evidence type="ECO:0000256" key="15">
    <source>
        <dbReference type="ARBA" id="ARBA00051245"/>
    </source>
</evidence>
<keyword evidence="9" id="KW-0547">Nucleotide-binding</keyword>
<keyword evidence="11" id="KW-0067">ATP-binding</keyword>
<gene>
    <name evidence="21" type="ORF">KZ820_12935</name>
</gene>
<accession>A0ABS7BQ90</accession>
<evidence type="ECO:0000256" key="12">
    <source>
        <dbReference type="ARBA" id="ARBA00022989"/>
    </source>
</evidence>
<dbReference type="Pfam" id="PF13614">
    <property type="entry name" value="AAA_31"/>
    <property type="match status" value="1"/>
</dbReference>
<feature type="transmembrane region" description="Helical" evidence="17">
    <location>
        <begin position="24"/>
        <end position="41"/>
    </location>
</feature>
<dbReference type="Gene3D" id="3.40.50.300">
    <property type="entry name" value="P-loop containing nucleotide triphosphate hydrolases"/>
    <property type="match status" value="1"/>
</dbReference>
<keyword evidence="7" id="KW-0808">Transferase</keyword>
<keyword evidence="10" id="KW-0418">Kinase</keyword>
<evidence type="ECO:0000256" key="5">
    <source>
        <dbReference type="ARBA" id="ARBA00022475"/>
    </source>
</evidence>
<evidence type="ECO:0000313" key="22">
    <source>
        <dbReference type="Proteomes" id="UP000759103"/>
    </source>
</evidence>
<keyword evidence="14" id="KW-0829">Tyrosine-protein kinase</keyword>
<dbReference type="PANTHER" id="PTHR32309:SF13">
    <property type="entry name" value="FERRIC ENTEROBACTIN TRANSPORT PROTEIN FEPE"/>
    <property type="match status" value="1"/>
</dbReference>
<comment type="catalytic activity">
    <reaction evidence="15">
        <text>L-tyrosyl-[protein] + ATP = O-phospho-L-tyrosyl-[protein] + ADP + H(+)</text>
        <dbReference type="Rhea" id="RHEA:10596"/>
        <dbReference type="Rhea" id="RHEA-COMP:10136"/>
        <dbReference type="Rhea" id="RHEA-COMP:20101"/>
        <dbReference type="ChEBI" id="CHEBI:15378"/>
        <dbReference type="ChEBI" id="CHEBI:30616"/>
        <dbReference type="ChEBI" id="CHEBI:46858"/>
        <dbReference type="ChEBI" id="CHEBI:61978"/>
        <dbReference type="ChEBI" id="CHEBI:456216"/>
        <dbReference type="EC" id="2.7.10.2"/>
    </reaction>
</comment>
<dbReference type="InterPro" id="IPR003856">
    <property type="entry name" value="LPS_length_determ_N"/>
</dbReference>